<dbReference type="EMBL" id="KB320541">
    <property type="protein sequence ID" value="ELW69273.1"/>
    <property type="molecule type" value="Genomic_DNA"/>
</dbReference>
<organism evidence="12 13">
    <name type="scientific">Tupaia chinensis</name>
    <name type="common">Chinese tree shrew</name>
    <name type="synonym">Tupaia belangeri chinensis</name>
    <dbReference type="NCBI Taxonomy" id="246437"/>
    <lineage>
        <taxon>Eukaryota</taxon>
        <taxon>Metazoa</taxon>
        <taxon>Chordata</taxon>
        <taxon>Craniata</taxon>
        <taxon>Vertebrata</taxon>
        <taxon>Euteleostomi</taxon>
        <taxon>Mammalia</taxon>
        <taxon>Eutheria</taxon>
        <taxon>Euarchontoglires</taxon>
        <taxon>Scandentia</taxon>
        <taxon>Tupaiidae</taxon>
        <taxon>Tupaia</taxon>
    </lineage>
</organism>
<feature type="repeat" description="WD" evidence="9">
    <location>
        <begin position="303"/>
        <end position="336"/>
    </location>
</feature>
<dbReference type="PANTHER" id="PTHR19847:SF7">
    <property type="entry name" value="DDB1- AND CUL4-ASSOCIATED FACTOR 11"/>
    <property type="match status" value="1"/>
</dbReference>
<dbReference type="InterPro" id="IPR051859">
    <property type="entry name" value="DCAF"/>
</dbReference>
<dbReference type="GO" id="GO:0080008">
    <property type="term" value="C:Cul4-RING E3 ubiquitin ligase complex"/>
    <property type="evidence" value="ECO:0007669"/>
    <property type="project" value="TreeGrafter"/>
</dbReference>
<evidence type="ECO:0000256" key="2">
    <source>
        <dbReference type="ARBA" id="ARBA00004906"/>
    </source>
</evidence>
<comment type="subcellular location">
    <subcellularLocation>
        <location evidence="8">Endoplasmic reticulum membrane</location>
        <topology evidence="8">Multi-pass membrane protein</topology>
    </subcellularLocation>
</comment>
<feature type="compositionally biased region" description="Polar residues" evidence="10">
    <location>
        <begin position="588"/>
        <end position="597"/>
    </location>
</feature>
<dbReference type="InterPro" id="IPR046401">
    <property type="entry name" value="FITM1/2"/>
</dbReference>
<reference evidence="13" key="2">
    <citation type="journal article" date="2013" name="Nat. Commun.">
        <title>Genome of the Chinese tree shrew.</title>
        <authorList>
            <person name="Fan Y."/>
            <person name="Huang Z.Y."/>
            <person name="Cao C.C."/>
            <person name="Chen C.S."/>
            <person name="Chen Y.X."/>
            <person name="Fan D.D."/>
            <person name="He J."/>
            <person name="Hou H.L."/>
            <person name="Hu L."/>
            <person name="Hu X.T."/>
            <person name="Jiang X.T."/>
            <person name="Lai R."/>
            <person name="Lang Y.S."/>
            <person name="Liang B."/>
            <person name="Liao S.G."/>
            <person name="Mu D."/>
            <person name="Ma Y.Y."/>
            <person name="Niu Y.Y."/>
            <person name="Sun X.Q."/>
            <person name="Xia J.Q."/>
            <person name="Xiao J."/>
            <person name="Xiong Z.Q."/>
            <person name="Xu L."/>
            <person name="Yang L."/>
            <person name="Zhang Y."/>
            <person name="Zhao W."/>
            <person name="Zhao X.D."/>
            <person name="Zheng Y.T."/>
            <person name="Zhou J.M."/>
            <person name="Zhu Y.B."/>
            <person name="Zhang G.J."/>
            <person name="Wang J."/>
            <person name="Yao Y.G."/>
        </authorList>
    </citation>
    <scope>NUCLEOTIDE SEQUENCE [LARGE SCALE GENOMIC DNA]</scope>
</reference>
<proteinExistence type="inferred from homology"/>
<dbReference type="Gene3D" id="2.130.10.10">
    <property type="entry name" value="YVTN repeat-like/Quinoprotein amine dehydrogenase"/>
    <property type="match status" value="2"/>
</dbReference>
<dbReference type="HAMAP" id="MF_03229">
    <property type="entry name" value="FITM1"/>
    <property type="match status" value="1"/>
</dbReference>
<keyword evidence="8" id="KW-0256">Endoplasmic reticulum</keyword>
<evidence type="ECO:0000256" key="9">
    <source>
        <dbReference type="PROSITE-ProRule" id="PRU00221"/>
    </source>
</evidence>
<dbReference type="InParanoid" id="L9L2T0"/>
<keyword evidence="13" id="KW-1185">Reference proteome</keyword>
<accession>L9L2T0</accession>
<protein>
    <recommendedName>
        <fullName evidence="8">Fat storage-inducing transmembrane protein 1</fullName>
    </recommendedName>
    <alternativeName>
        <fullName evidence="8">Fat-inducing protein 1</fullName>
    </alternativeName>
</protein>
<feature type="site" description="Important for catalytic activity" evidence="8">
    <location>
        <position position="867"/>
    </location>
</feature>
<comment type="function">
    <text evidence="8">Plays an important role in the formation of lipid droplets (LDs), which are storage organelles at the center of lipid and energy homeostasis. Directly binds to diacylglycerol (DAGs) and triacylglycerol.</text>
</comment>
<evidence type="ECO:0000256" key="4">
    <source>
        <dbReference type="ARBA" id="ARBA00022553"/>
    </source>
</evidence>
<evidence type="ECO:0000256" key="11">
    <source>
        <dbReference type="SAM" id="Phobius"/>
    </source>
</evidence>
<evidence type="ECO:0000256" key="6">
    <source>
        <dbReference type="ARBA" id="ARBA00022737"/>
    </source>
</evidence>
<feature type="active site" evidence="8">
    <location>
        <position position="805"/>
    </location>
</feature>
<keyword evidence="4" id="KW-0597">Phosphoprotein</keyword>
<dbReference type="FunFam" id="2.130.10.10:FF:000115">
    <property type="entry name" value="DDB1- and CUL4-associated factor 11 isoform X1"/>
    <property type="match status" value="1"/>
</dbReference>
<evidence type="ECO:0000256" key="10">
    <source>
        <dbReference type="SAM" id="MobiDB-lite"/>
    </source>
</evidence>
<dbReference type="InterPro" id="IPR015943">
    <property type="entry name" value="WD40/YVTN_repeat-like_dom_sf"/>
</dbReference>
<evidence type="ECO:0000256" key="1">
    <source>
        <dbReference type="ARBA" id="ARBA00002614"/>
    </source>
</evidence>
<feature type="active site" evidence="8">
    <location>
        <position position="863"/>
    </location>
</feature>
<comment type="subunit">
    <text evidence="3">Interacts with DDB1 and CUL4A.</text>
</comment>
<feature type="transmembrane region" description="Helical" evidence="11">
    <location>
        <begin position="807"/>
        <end position="827"/>
    </location>
</feature>
<comment type="similarity">
    <text evidence="8">Belongs to the FIT family. FIT1 subfamily.</text>
</comment>
<dbReference type="InterPro" id="IPR020472">
    <property type="entry name" value="WD40_PAC1"/>
</dbReference>
<name>L9L2T0_TUPCH</name>
<dbReference type="InterPro" id="IPR046402">
    <property type="entry name" value="FIT1"/>
</dbReference>
<feature type="compositionally biased region" description="Low complexity" evidence="10">
    <location>
        <begin position="1"/>
        <end position="24"/>
    </location>
</feature>
<dbReference type="HAMAP" id="MF_03230">
    <property type="entry name" value="FITM2"/>
    <property type="match status" value="1"/>
</dbReference>
<dbReference type="GO" id="GO:0008654">
    <property type="term" value="P:phospholipid biosynthetic process"/>
    <property type="evidence" value="ECO:0007669"/>
    <property type="project" value="InterPro"/>
</dbReference>
<feature type="region of interest" description="Disordered" evidence="10">
    <location>
        <begin position="574"/>
        <end position="607"/>
    </location>
</feature>
<evidence type="ECO:0000313" key="13">
    <source>
        <dbReference type="Proteomes" id="UP000011518"/>
    </source>
</evidence>
<gene>
    <name evidence="8" type="primary">FITM1</name>
    <name evidence="8" type="synonym">FIT1</name>
    <name evidence="12" type="ORF">TREES_T100007224</name>
</gene>
<dbReference type="PROSITE" id="PS50082">
    <property type="entry name" value="WD_REPEATS_2"/>
    <property type="match status" value="3"/>
</dbReference>
<evidence type="ECO:0000256" key="3">
    <source>
        <dbReference type="ARBA" id="ARBA00011299"/>
    </source>
</evidence>
<dbReference type="SUPFAM" id="SSF50978">
    <property type="entry name" value="WD40 repeat-like"/>
    <property type="match status" value="1"/>
</dbReference>
<dbReference type="InterPro" id="IPR036322">
    <property type="entry name" value="WD40_repeat_dom_sf"/>
</dbReference>
<comment type="pathway">
    <text evidence="2">Protein modification; protein ubiquitination.</text>
</comment>
<keyword evidence="5 9" id="KW-0853">WD repeat</keyword>
<evidence type="ECO:0000256" key="7">
    <source>
        <dbReference type="ARBA" id="ARBA00022786"/>
    </source>
</evidence>
<dbReference type="FunFam" id="2.130.10.10:FF:002187">
    <property type="entry name" value="DDB1 and CUL4 associated factor 11"/>
    <property type="match status" value="1"/>
</dbReference>
<evidence type="ECO:0000256" key="5">
    <source>
        <dbReference type="ARBA" id="ARBA00022574"/>
    </source>
</evidence>
<dbReference type="Pfam" id="PF00400">
    <property type="entry name" value="WD40"/>
    <property type="match status" value="4"/>
</dbReference>
<feature type="transmembrane region" description="Helical" evidence="11">
    <location>
        <begin position="714"/>
        <end position="733"/>
    </location>
</feature>
<keyword evidence="6" id="KW-0677">Repeat</keyword>
<feature type="repeat" description="WD" evidence="9">
    <location>
        <begin position="530"/>
        <end position="571"/>
    </location>
</feature>
<dbReference type="STRING" id="246437.L9L2T0"/>
<dbReference type="PROSITE" id="PS50294">
    <property type="entry name" value="WD_REPEATS_REGION"/>
    <property type="match status" value="3"/>
</dbReference>
<evidence type="ECO:0000313" key="12">
    <source>
        <dbReference type="EMBL" id="ELW69273.1"/>
    </source>
</evidence>
<dbReference type="Proteomes" id="UP000011518">
    <property type="component" value="Unassembled WGS sequence"/>
</dbReference>
<dbReference type="GO" id="GO:0005789">
    <property type="term" value="C:endoplasmic reticulum membrane"/>
    <property type="evidence" value="ECO:0007669"/>
    <property type="project" value="UniProtKB-SubCell"/>
</dbReference>
<dbReference type="eggNOG" id="KOG0266">
    <property type="taxonomic scope" value="Eukaryota"/>
</dbReference>
<dbReference type="SMART" id="SM00320">
    <property type="entry name" value="WD40"/>
    <property type="match status" value="8"/>
</dbReference>
<feature type="compositionally biased region" description="Basic and acidic residues" evidence="10">
    <location>
        <begin position="80"/>
        <end position="89"/>
    </location>
</feature>
<feature type="region of interest" description="Disordered" evidence="10">
    <location>
        <begin position="80"/>
        <end position="100"/>
    </location>
</feature>
<dbReference type="AlphaFoldDB" id="L9L2T0"/>
<feature type="transmembrane region" description="Helical" evidence="11">
    <location>
        <begin position="839"/>
        <end position="862"/>
    </location>
</feature>
<feature type="region of interest" description="Disordered" evidence="10">
    <location>
        <begin position="1"/>
        <end position="40"/>
    </location>
</feature>
<dbReference type="FunCoup" id="L9L2T0">
    <property type="interactions" value="850"/>
</dbReference>
<keyword evidence="7" id="KW-0833">Ubl conjugation pathway</keyword>
<evidence type="ECO:0000256" key="8">
    <source>
        <dbReference type="HAMAP-Rule" id="MF_03229"/>
    </source>
</evidence>
<feature type="transmembrane region" description="Helical" evidence="11">
    <location>
        <begin position="677"/>
        <end position="694"/>
    </location>
</feature>
<dbReference type="GO" id="GO:0140042">
    <property type="term" value="P:lipid droplet formation"/>
    <property type="evidence" value="ECO:0007669"/>
    <property type="project" value="UniProtKB-UniRule"/>
</dbReference>
<dbReference type="GO" id="GO:0043161">
    <property type="term" value="P:proteasome-mediated ubiquitin-dependent protein catabolic process"/>
    <property type="evidence" value="ECO:0007669"/>
    <property type="project" value="TreeGrafter"/>
</dbReference>
<dbReference type="InterPro" id="IPR001680">
    <property type="entry name" value="WD40_rpt"/>
</dbReference>
<dbReference type="PRINTS" id="PR00320">
    <property type="entry name" value="GPROTEINBRPT"/>
</dbReference>
<sequence length="911" mass="101281">MGSRNSSSAGSGSGDPSEGLSRRGAGLRRSEEEEEEDEDVDLAQVLAYLLRRGQVRLVQGGGAANLQLIQALSDSEEEHDSAWDGRLGDRYNPPVDATPDTRELECNEIKTQVELATGRLGLRRTAQEHSFPRMLHQRERGLCHRGSFSLGEQSQVMSHFLPNDLGFTDTYSQKAFCGIYSKDGQIFMSACQDQTIRLYDCRYGRFRKFKSIKARDVGWSVLDVAFTPDGNHFLYSSWSDYIHICNIYGEGDTHTALDLRPDERRFAVFSIAVSSDGREVLGGANDGCLYVFDREQNRRTLQIESHEDDVNAVAFADISSQILFSGGDDAICKVWDRRTMREDDPKPVGALAGHQDGITFIDSKGDARYLISNSKDQTIKLWDIRRFSSREGMEASRQAATQQNWDYRWQQVPKKAWRKLKLPGDSSLMTYRGHGVLHTLIRCRFSPINSTGQQFIYSGCSTGKVVAWRKLKLPGDSSLMTYRGHGVLHTLIRCRFSPIHSTGQQFIYSGCSTGKVVVYDLLSGHIVKKLTNHKACVRDVSWHPFEEKIVSSSWDGNLRLWQYRQAEYFQDDMPESEECPGAPAPVSHPSTAFSSPQGGPHQPLLSCPAEQAVSGEGREDGAGAGGGAGPGAGARIRALLGCLVKVLLWVASALLYFGSEQAARLLGSPCLRRLYHAWLAAVVIFGPLLQFHVNSRTIFASHGNFFNIKFVNSAWGWTCTFLGGFVLLVVFLATRRVAVTARHLSRLVVGAAVWRGAGRAFLLIEDLTGSCFEPLPQGLLLHELPDRRSCLAAGHQWRGYTVSSHTFLLTFCCLLMAEEAAVFAKYLAHGLPAGAPLRLVFLLNVLLLGLWNFLLLCTVIYFHQYTHKVVGAAVGTFAWYLTYGSWYHQPWSPGSPGHGLFPRPHASRKHN</sequence>
<keyword evidence="8 11" id="KW-0472">Membrane</keyword>
<feature type="transmembrane region" description="Helical" evidence="11">
    <location>
        <begin position="638"/>
        <end position="657"/>
    </location>
</feature>
<feature type="transmembrane region" description="Helical" evidence="11">
    <location>
        <begin position="869"/>
        <end position="887"/>
    </location>
</feature>
<reference evidence="13" key="1">
    <citation type="submission" date="2012-07" db="EMBL/GenBank/DDBJ databases">
        <title>Genome of the Chinese tree shrew, a rising model animal genetically related to primates.</title>
        <authorList>
            <person name="Zhang G."/>
            <person name="Fan Y."/>
            <person name="Yao Y."/>
            <person name="Huang Z."/>
        </authorList>
    </citation>
    <scope>NUCLEOTIDE SEQUENCE [LARGE SCALE GENOMIC DNA]</scope>
</reference>
<keyword evidence="8 11" id="KW-0812">Transmembrane</keyword>
<dbReference type="PANTHER" id="PTHR19847">
    <property type="entry name" value="DDB1- AND CUL4-ASSOCIATED FACTOR 11"/>
    <property type="match status" value="1"/>
</dbReference>
<feature type="repeat" description="WD" evidence="9">
    <location>
        <begin position="351"/>
        <end position="385"/>
    </location>
</feature>
<keyword evidence="8 11" id="KW-1133">Transmembrane helix</keyword>
<comment type="function">
    <text evidence="1">May function as a substrate receptor for CUL4-DDB1 E3 ubiquitin-protein ligase complex.</text>
</comment>